<sequence>MEYERFRGPWYTATVLRSQLKKASLNPLIFFQFDPLTDEEERAVGPFRRRGGACRRTQISPNYPDLVFSFRSNHNPNSHPARHGCLLRYIETQDLFVHWFLQWRKWGFGYIICPPRNWGFQIVPEKKAFIVKRFGKFSETLMPEIHFIIPFVDRIANAHSLKSAYAQLPFLVTRGTNRSSLISARCLLIQEYFSVEEQDKLVGRMIETTGSGTEVLQSALPWVTFALTQEEKNKMMDTGMIISQWTKMSLSRREGNLLLIHLLMHVEMRILFQNQILIDSLVESSEADELSYRKSIELEVKHRYSVNMLEGDTGCSIWPSSLYLSELILSFPELFSDKCCFEIGSGVGLVGICLSYVKASKVVLSDGDLSTLANMKANLELNHLSTGNHTLGNPCVLFVCPVNMREYASDNDIRRFAPDVIKIAFLAKFSCGDTNSKHQGCVQTGDDSAVHGCDNGVERL</sequence>
<keyword evidence="2" id="KW-1185">Reference proteome</keyword>
<accession>A0ABD3DEU8</accession>
<reference evidence="2" key="1">
    <citation type="journal article" date="2024" name="IScience">
        <title>Strigolactones Initiate the Formation of Haustorium-like Structures in Castilleja.</title>
        <authorList>
            <person name="Buerger M."/>
            <person name="Peterson D."/>
            <person name="Chory J."/>
        </authorList>
    </citation>
    <scope>NUCLEOTIDE SEQUENCE [LARGE SCALE GENOMIC DNA]</scope>
</reference>
<evidence type="ECO:0008006" key="3">
    <source>
        <dbReference type="Google" id="ProtNLM"/>
    </source>
</evidence>
<evidence type="ECO:0000313" key="2">
    <source>
        <dbReference type="Proteomes" id="UP001632038"/>
    </source>
</evidence>
<name>A0ABD3DEU8_9LAMI</name>
<dbReference type="Gene3D" id="3.40.50.150">
    <property type="entry name" value="Vaccinia Virus protein VP39"/>
    <property type="match status" value="1"/>
</dbReference>
<dbReference type="PANTHER" id="PTHR14614:SF130">
    <property type="entry name" value="PROTEIN-LYSINE N-METHYLTRANSFERASE EEF2KMT"/>
    <property type="match status" value="1"/>
</dbReference>
<dbReference type="Proteomes" id="UP001632038">
    <property type="component" value="Unassembled WGS sequence"/>
</dbReference>
<dbReference type="EMBL" id="JAVIJP010000018">
    <property type="protein sequence ID" value="KAL3639624.1"/>
    <property type="molecule type" value="Genomic_DNA"/>
</dbReference>
<dbReference type="AlphaFoldDB" id="A0ABD3DEU8"/>
<protein>
    <recommendedName>
        <fullName evidence="3">Methyltransferase small domain-containing protein</fullName>
    </recommendedName>
</protein>
<dbReference type="SUPFAM" id="SSF53335">
    <property type="entry name" value="S-adenosyl-L-methionine-dependent methyltransferases"/>
    <property type="match status" value="1"/>
</dbReference>
<dbReference type="InterPro" id="IPR029063">
    <property type="entry name" value="SAM-dependent_MTases_sf"/>
</dbReference>
<comment type="caution">
    <text evidence="1">The sequence shown here is derived from an EMBL/GenBank/DDBJ whole genome shotgun (WGS) entry which is preliminary data.</text>
</comment>
<dbReference type="PANTHER" id="PTHR14614">
    <property type="entry name" value="HEPATOCELLULAR CARCINOMA-ASSOCIATED ANTIGEN"/>
    <property type="match status" value="1"/>
</dbReference>
<dbReference type="InterPro" id="IPR019410">
    <property type="entry name" value="Methyltransf_16"/>
</dbReference>
<evidence type="ECO:0000313" key="1">
    <source>
        <dbReference type="EMBL" id="KAL3639624.1"/>
    </source>
</evidence>
<organism evidence="1 2">
    <name type="scientific">Castilleja foliolosa</name>
    <dbReference type="NCBI Taxonomy" id="1961234"/>
    <lineage>
        <taxon>Eukaryota</taxon>
        <taxon>Viridiplantae</taxon>
        <taxon>Streptophyta</taxon>
        <taxon>Embryophyta</taxon>
        <taxon>Tracheophyta</taxon>
        <taxon>Spermatophyta</taxon>
        <taxon>Magnoliopsida</taxon>
        <taxon>eudicotyledons</taxon>
        <taxon>Gunneridae</taxon>
        <taxon>Pentapetalae</taxon>
        <taxon>asterids</taxon>
        <taxon>lamiids</taxon>
        <taxon>Lamiales</taxon>
        <taxon>Orobanchaceae</taxon>
        <taxon>Pedicularideae</taxon>
        <taxon>Castillejinae</taxon>
        <taxon>Castilleja</taxon>
    </lineage>
</organism>
<gene>
    <name evidence="1" type="ORF">CASFOL_017531</name>
</gene>
<proteinExistence type="predicted"/>
<dbReference type="Pfam" id="PF10294">
    <property type="entry name" value="Methyltransf_16"/>
    <property type="match status" value="1"/>
</dbReference>